<keyword evidence="2" id="KW-0812">Transmembrane</keyword>
<feature type="transmembrane region" description="Helical" evidence="2">
    <location>
        <begin position="108"/>
        <end position="130"/>
    </location>
</feature>
<dbReference type="Proteomes" id="UP000604001">
    <property type="component" value="Unassembled WGS sequence"/>
</dbReference>
<keyword evidence="2" id="KW-0472">Membrane</keyword>
<sequence>MDALATPAPDPATTSTSTTRRTPRGGRLWGASGAVAGLAGVVAVQSSMHVDAAYSEDARGAEAIADRLADQVPQLVALHVSSMVACVLLLVLAAGLRRRLQDQAPAGSLLPDVAAGGLLLTAVVALMGSAFTTETIFAIGDEEWPLTTEFAAVVAHWVGTVPWLWVGAGVTGVAVAVASLRHAAAPRWLGWVCAVLGGLTLVAGMSPLQYLAGMPGPVLVLLLGLGFALGDRRDRRDRRDRPHHG</sequence>
<feature type="compositionally biased region" description="Low complexity" evidence="1">
    <location>
        <begin position="1"/>
        <end position="20"/>
    </location>
</feature>
<proteinExistence type="predicted"/>
<protein>
    <recommendedName>
        <fullName evidence="5">DUF4386 family protein</fullName>
    </recommendedName>
</protein>
<feature type="region of interest" description="Disordered" evidence="1">
    <location>
        <begin position="1"/>
        <end position="26"/>
    </location>
</feature>
<reference evidence="3 4" key="1">
    <citation type="submission" date="2020-08" db="EMBL/GenBank/DDBJ databases">
        <title>novel species in genus Nocardioides.</title>
        <authorList>
            <person name="Zhang G."/>
        </authorList>
    </citation>
    <scope>NUCLEOTIDE SEQUENCE [LARGE SCALE GENOMIC DNA]</scope>
    <source>
        <strain evidence="3 4">SC8A-24</strain>
    </source>
</reference>
<evidence type="ECO:0000256" key="1">
    <source>
        <dbReference type="SAM" id="MobiDB-lite"/>
    </source>
</evidence>
<keyword evidence="4" id="KW-1185">Reference proteome</keyword>
<feature type="transmembrane region" description="Helical" evidence="2">
    <location>
        <begin position="188"/>
        <end position="205"/>
    </location>
</feature>
<gene>
    <name evidence="3" type="ORF">H7344_18140</name>
</gene>
<keyword evidence="2" id="KW-1133">Transmembrane helix</keyword>
<dbReference type="EMBL" id="JACMYC010000018">
    <property type="protein sequence ID" value="MBC2962216.1"/>
    <property type="molecule type" value="Genomic_DNA"/>
</dbReference>
<accession>A0ABR6UEH7</accession>
<feature type="transmembrane region" description="Helical" evidence="2">
    <location>
        <begin position="211"/>
        <end position="229"/>
    </location>
</feature>
<evidence type="ECO:0000313" key="3">
    <source>
        <dbReference type="EMBL" id="MBC2962216.1"/>
    </source>
</evidence>
<comment type="caution">
    <text evidence="3">The sequence shown here is derived from an EMBL/GenBank/DDBJ whole genome shotgun (WGS) entry which is preliminary data.</text>
</comment>
<organism evidence="3 4">
    <name type="scientific">Nocardioides deserti</name>
    <dbReference type="NCBI Taxonomy" id="1588644"/>
    <lineage>
        <taxon>Bacteria</taxon>
        <taxon>Bacillati</taxon>
        <taxon>Actinomycetota</taxon>
        <taxon>Actinomycetes</taxon>
        <taxon>Propionibacteriales</taxon>
        <taxon>Nocardioidaceae</taxon>
        <taxon>Nocardioides</taxon>
    </lineage>
</organism>
<feature type="transmembrane region" description="Helical" evidence="2">
    <location>
        <begin position="28"/>
        <end position="48"/>
    </location>
</feature>
<feature type="transmembrane region" description="Helical" evidence="2">
    <location>
        <begin position="150"/>
        <end position="176"/>
    </location>
</feature>
<evidence type="ECO:0008006" key="5">
    <source>
        <dbReference type="Google" id="ProtNLM"/>
    </source>
</evidence>
<name>A0ABR6UEH7_9ACTN</name>
<evidence type="ECO:0000256" key="2">
    <source>
        <dbReference type="SAM" id="Phobius"/>
    </source>
</evidence>
<evidence type="ECO:0000313" key="4">
    <source>
        <dbReference type="Proteomes" id="UP000604001"/>
    </source>
</evidence>
<feature type="transmembrane region" description="Helical" evidence="2">
    <location>
        <begin position="76"/>
        <end position="96"/>
    </location>
</feature>